<dbReference type="EMBL" id="LFWA01000014">
    <property type="protein sequence ID" value="KTW27606.1"/>
    <property type="molecule type" value="Genomic_DNA"/>
</dbReference>
<comment type="caution">
    <text evidence="2">The sequence shown here is derived from an EMBL/GenBank/DDBJ whole genome shotgun (WGS) entry which is preliminary data.</text>
</comment>
<dbReference type="InterPro" id="IPR003330">
    <property type="entry name" value="MSG"/>
</dbReference>
<dbReference type="OrthoDB" id="5415993at2759"/>
<reference evidence="3" key="1">
    <citation type="journal article" date="2016" name="Nat. Commun.">
        <title>Genome analysis of three Pneumocystis species reveals adaptation mechanisms to life exclusively in mammalian hosts.</title>
        <authorList>
            <person name="Ma L."/>
            <person name="Chen Z."/>
            <person name="Huang D.W."/>
            <person name="Kutty G."/>
            <person name="Ishihara M."/>
            <person name="Wang H."/>
            <person name="Abouelleil A."/>
            <person name="Bishop L."/>
            <person name="Davey E."/>
            <person name="Deng R."/>
            <person name="Deng X."/>
            <person name="Fan L."/>
            <person name="Fantoni G."/>
            <person name="Fitzgerald M."/>
            <person name="Gogineni E."/>
            <person name="Goldberg J.M."/>
            <person name="Handley G."/>
            <person name="Hu X."/>
            <person name="Huber C."/>
            <person name="Jiao X."/>
            <person name="Jones K."/>
            <person name="Levin J.Z."/>
            <person name="Liu Y."/>
            <person name="Macdonald P."/>
            <person name="Melnikov A."/>
            <person name="Raley C."/>
            <person name="Sassi M."/>
            <person name="Sherman B.T."/>
            <person name="Song X."/>
            <person name="Sykes S."/>
            <person name="Tran B."/>
            <person name="Walsh L."/>
            <person name="Xia Y."/>
            <person name="Yang J."/>
            <person name="Young S."/>
            <person name="Zeng Q."/>
            <person name="Zheng X."/>
            <person name="Stephens R."/>
            <person name="Nusbaum C."/>
            <person name="Birren B.W."/>
            <person name="Azadi P."/>
            <person name="Lempicki R.A."/>
            <person name="Cuomo C.A."/>
            <person name="Kovacs J.A."/>
        </authorList>
    </citation>
    <scope>NUCLEOTIDE SEQUENCE [LARGE SCALE GENOMIC DNA]</scope>
    <source>
        <strain evidence="3">RU7</strain>
    </source>
</reference>
<protein>
    <recommendedName>
        <fullName evidence="4">Major surface glycoprotein 2 C-terminal domain-containing protein</fullName>
    </recommendedName>
</protein>
<dbReference type="AlphaFoldDB" id="A0A0W4ZGW3"/>
<evidence type="ECO:0008006" key="4">
    <source>
        <dbReference type="Google" id="ProtNLM"/>
    </source>
</evidence>
<organism evidence="2 3">
    <name type="scientific">Pneumocystis jirovecii (strain RU7)</name>
    <name type="common">Human pneumocystis pneumonia agent</name>
    <dbReference type="NCBI Taxonomy" id="1408657"/>
    <lineage>
        <taxon>Eukaryota</taxon>
        <taxon>Fungi</taxon>
        <taxon>Dikarya</taxon>
        <taxon>Ascomycota</taxon>
        <taxon>Taphrinomycotina</taxon>
        <taxon>Pneumocystomycetes</taxon>
        <taxon>Pneumocystaceae</taxon>
        <taxon>Pneumocystis</taxon>
    </lineage>
</organism>
<evidence type="ECO:0000313" key="3">
    <source>
        <dbReference type="Proteomes" id="UP000053447"/>
    </source>
</evidence>
<sequence length="677" mass="79019">MSTSTQTLIQTSTHTSTTTQTLTLTSICINMFTQTLRVTFIITLTPINIKDFFDKRSISLTLISEDNILAVILKETVDNEDKLCEIKLKEKKRDEVAEVLLRALRENLKEGNRYEKSIANKCQELSEESDELIKLAETRCKDLEMETDLLTRNQNKSEETCYLLLEKCYFYRPACKKDLSKCDDLKKECEKIEIVYISPDSDFDPTKFGTGLVEKIGLKDLYEKAGEKEICIKKPPIKEKIALLSFLVDNITIPSTINTSFKDKCKDQLMEKCKNFEKHKILGNVSKEKNNYGVECEEFDKYLKNIIGALSLIIDNKQLFQDQETVRWGKLPRLISDNDCAWLKSNCFYYQKYYNLNKRCRNAKVACYKSRLVKLANEMLHKKMQGMLQGSNRTWLEKLQKKLIDVCQELIEKSNEIFLLCMEPKRGAFILLTDFRRAIFLRKNLNKKRDFPTKKECRELEKSCEILEQDSKEIKYPCHTLKQNYDWLSNAEMLEEKLLEKKLGNLKNETNCKEEIKKRCKRWFRTGNNMFFPAYSALNLSCKKISENIKSKCTALKRSMKNHNIVDNATNNNTMEETCTLWTPYCDRFTPSCSELEDGTDDGECKKLNEKCKLFYEKKKLQNKLINELKGSLSNNNDCTAMLNKYCMQSTDKINVKTFAQARRIIILINLKNYVKN</sequence>
<keyword evidence="3" id="KW-1185">Reference proteome</keyword>
<feature type="coiled-coil region" evidence="1">
    <location>
        <begin position="126"/>
        <end position="153"/>
    </location>
</feature>
<dbReference type="RefSeq" id="XP_018228576.1">
    <property type="nucleotide sequence ID" value="XM_018375368.1"/>
</dbReference>
<evidence type="ECO:0000256" key="1">
    <source>
        <dbReference type="SAM" id="Coils"/>
    </source>
</evidence>
<evidence type="ECO:0000313" key="2">
    <source>
        <dbReference type="EMBL" id="KTW27606.1"/>
    </source>
</evidence>
<gene>
    <name evidence="2" type="ORF">T551_03105</name>
</gene>
<dbReference type="Pfam" id="PF02349">
    <property type="entry name" value="MSG"/>
    <property type="match status" value="4"/>
</dbReference>
<keyword evidence="1" id="KW-0175">Coiled coil</keyword>
<name>A0A0W4ZGW3_PNEJ7</name>
<dbReference type="Proteomes" id="UP000053447">
    <property type="component" value="Unassembled WGS sequence"/>
</dbReference>
<dbReference type="GeneID" id="28941623"/>
<dbReference type="VEuPathDB" id="FungiDB:T551_03105"/>
<accession>A0A0W4ZGW3</accession>
<proteinExistence type="predicted"/>